<name>A0A829Y7R3_9GAMM</name>
<evidence type="ECO:0000313" key="3">
    <source>
        <dbReference type="EMBL" id="GFE79297.1"/>
    </source>
</evidence>
<dbReference type="Pfam" id="PF00857">
    <property type="entry name" value="Isochorismatase"/>
    <property type="match status" value="1"/>
</dbReference>
<comment type="caution">
    <text evidence="3">The sequence shown here is derived from an EMBL/GenBank/DDBJ whole genome shotgun (WGS) entry which is preliminary data.</text>
</comment>
<sequence length="185" mass="20716">MAKRSKSATALLILDMISEYRYLHGERIVRSARKAAPNIARLRERAHAAGAPVIYVNDTAGKWESDQKSFIDRCMQPESRGREIVQQLAPTPEDYFMFKPMHSAFFGTPLHTLLQRLKIGKLIATGITSHQCVLFTAMDAHVREFELVIPSDCIGAGAAADTKHALYIFSHALMAKVTSSRQLRF</sequence>
<evidence type="ECO:0000256" key="1">
    <source>
        <dbReference type="ARBA" id="ARBA00022801"/>
    </source>
</evidence>
<accession>A0A829Y7R3</accession>
<dbReference type="SUPFAM" id="SSF52499">
    <property type="entry name" value="Isochorismatase-like hydrolases"/>
    <property type="match status" value="1"/>
</dbReference>
<dbReference type="InterPro" id="IPR036380">
    <property type="entry name" value="Isochorismatase-like_sf"/>
</dbReference>
<dbReference type="GO" id="GO:0016787">
    <property type="term" value="F:hydrolase activity"/>
    <property type="evidence" value="ECO:0007669"/>
    <property type="project" value="UniProtKB-KW"/>
</dbReference>
<dbReference type="RefSeq" id="WP_161810984.1">
    <property type="nucleotide sequence ID" value="NZ_BLJN01000001.1"/>
</dbReference>
<reference evidence="4" key="1">
    <citation type="submission" date="2020-01" db="EMBL/GenBank/DDBJ databases">
        <title>'Steroidobacter agaridevorans' sp. nov., agar-degrading bacteria isolated from rhizosphere soils.</title>
        <authorList>
            <person name="Ikenaga M."/>
            <person name="Kataoka M."/>
            <person name="Murouchi A."/>
            <person name="Katsuragi S."/>
            <person name="Sakai M."/>
        </authorList>
    </citation>
    <scope>NUCLEOTIDE SEQUENCE [LARGE SCALE GENOMIC DNA]</scope>
    <source>
        <strain evidence="4">YU21-B</strain>
    </source>
</reference>
<dbReference type="InterPro" id="IPR000868">
    <property type="entry name" value="Isochorismatase-like_dom"/>
</dbReference>
<dbReference type="PANTHER" id="PTHR43540:SF6">
    <property type="entry name" value="ISOCHORISMATASE-LIKE DOMAIN-CONTAINING PROTEIN"/>
    <property type="match status" value="1"/>
</dbReference>
<dbReference type="AlphaFoldDB" id="A0A829Y7R3"/>
<dbReference type="CDD" id="cd00431">
    <property type="entry name" value="cysteine_hydrolases"/>
    <property type="match status" value="1"/>
</dbReference>
<dbReference type="Proteomes" id="UP000445000">
    <property type="component" value="Unassembled WGS sequence"/>
</dbReference>
<dbReference type="PANTHER" id="PTHR43540">
    <property type="entry name" value="PEROXYUREIDOACRYLATE/UREIDOACRYLATE AMIDOHYDROLASE-RELATED"/>
    <property type="match status" value="1"/>
</dbReference>
<gene>
    <name evidence="3" type="primary">yaaI</name>
    <name evidence="3" type="ORF">GCM10011487_12970</name>
</gene>
<evidence type="ECO:0000313" key="4">
    <source>
        <dbReference type="Proteomes" id="UP000445000"/>
    </source>
</evidence>
<dbReference type="Gene3D" id="3.40.50.850">
    <property type="entry name" value="Isochorismatase-like"/>
    <property type="match status" value="1"/>
</dbReference>
<feature type="domain" description="Isochorismatase-like" evidence="2">
    <location>
        <begin position="9"/>
        <end position="181"/>
    </location>
</feature>
<keyword evidence="4" id="KW-1185">Reference proteome</keyword>
<organism evidence="3 4">
    <name type="scientific">Steroidobacter agaridevorans</name>
    <dbReference type="NCBI Taxonomy" id="2695856"/>
    <lineage>
        <taxon>Bacteria</taxon>
        <taxon>Pseudomonadati</taxon>
        <taxon>Pseudomonadota</taxon>
        <taxon>Gammaproteobacteria</taxon>
        <taxon>Steroidobacterales</taxon>
        <taxon>Steroidobacteraceae</taxon>
        <taxon>Steroidobacter</taxon>
    </lineage>
</organism>
<dbReference type="InterPro" id="IPR050272">
    <property type="entry name" value="Isochorismatase-like_hydrls"/>
</dbReference>
<keyword evidence="1" id="KW-0378">Hydrolase</keyword>
<proteinExistence type="predicted"/>
<protein>
    <submittedName>
        <fullName evidence="3">Putative isochorismatase family protein YaaI</fullName>
    </submittedName>
</protein>
<evidence type="ECO:0000259" key="2">
    <source>
        <dbReference type="Pfam" id="PF00857"/>
    </source>
</evidence>
<dbReference type="EMBL" id="BLJN01000001">
    <property type="protein sequence ID" value="GFE79297.1"/>
    <property type="molecule type" value="Genomic_DNA"/>
</dbReference>